<proteinExistence type="predicted"/>
<name>A0A0G1WP48_9BACT</name>
<dbReference type="Pfam" id="PF18480">
    <property type="entry name" value="DUF5615"/>
    <property type="match status" value="1"/>
</dbReference>
<sequence length="119" mass="13684">MRMVIDEDLSRSLGKELLNLGHEVFDVRDYGFRGKPDEEVLNFTKEQKAALFSADLGFANIVKFPLGSHFGIVILRFPNDMPTKVINTIVLKFMDRISEKDYDGNLVIITPNRVRIRKK</sequence>
<dbReference type="EMBL" id="LCQQ01000036">
    <property type="protein sequence ID" value="KKW20360.1"/>
    <property type="molecule type" value="Genomic_DNA"/>
</dbReference>
<evidence type="ECO:0000313" key="2">
    <source>
        <dbReference type="EMBL" id="KKW20360.1"/>
    </source>
</evidence>
<reference evidence="2 3" key="1">
    <citation type="journal article" date="2015" name="Nature">
        <title>rRNA introns, odd ribosomes, and small enigmatic genomes across a large radiation of phyla.</title>
        <authorList>
            <person name="Brown C.T."/>
            <person name="Hug L.A."/>
            <person name="Thomas B.C."/>
            <person name="Sharon I."/>
            <person name="Castelle C.J."/>
            <person name="Singh A."/>
            <person name="Wilkins M.J."/>
            <person name="Williams K.H."/>
            <person name="Banfield J.F."/>
        </authorList>
    </citation>
    <scope>NUCLEOTIDE SEQUENCE [LARGE SCALE GENOMIC DNA]</scope>
</reference>
<feature type="domain" description="DUF5615" evidence="1">
    <location>
        <begin position="1"/>
        <end position="111"/>
    </location>
</feature>
<evidence type="ECO:0000259" key="1">
    <source>
        <dbReference type="Pfam" id="PF18480"/>
    </source>
</evidence>
<dbReference type="AlphaFoldDB" id="A0A0G1WP48"/>
<gene>
    <name evidence="2" type="ORF">UY61_C0036G0007</name>
</gene>
<comment type="caution">
    <text evidence="2">The sequence shown here is derived from an EMBL/GenBank/DDBJ whole genome shotgun (WGS) entry which is preliminary data.</text>
</comment>
<organism evidence="2 3">
    <name type="scientific">Candidatus Adlerbacteria bacterium GW2011_GWC1_50_9</name>
    <dbReference type="NCBI Taxonomy" id="1618608"/>
    <lineage>
        <taxon>Bacteria</taxon>
        <taxon>Candidatus Adleribacteriota</taxon>
    </lineage>
</organism>
<dbReference type="Proteomes" id="UP000034201">
    <property type="component" value="Unassembled WGS sequence"/>
</dbReference>
<dbReference type="InterPro" id="IPR041049">
    <property type="entry name" value="DUF5615"/>
</dbReference>
<protein>
    <recommendedName>
        <fullName evidence="1">DUF5615 domain-containing protein</fullName>
    </recommendedName>
</protein>
<evidence type="ECO:0000313" key="3">
    <source>
        <dbReference type="Proteomes" id="UP000034201"/>
    </source>
</evidence>
<accession>A0A0G1WP48</accession>